<feature type="region of interest" description="Disordered" evidence="8">
    <location>
        <begin position="1843"/>
        <end position="1885"/>
    </location>
</feature>
<keyword evidence="12" id="KW-1185">Reference proteome</keyword>
<evidence type="ECO:0000256" key="8">
    <source>
        <dbReference type="SAM" id="MobiDB-lite"/>
    </source>
</evidence>
<dbReference type="SUPFAM" id="SSF81665">
    <property type="entry name" value="Calcium ATPase, transmembrane domain M"/>
    <property type="match status" value="1"/>
</dbReference>
<evidence type="ECO:0000256" key="6">
    <source>
        <dbReference type="ARBA" id="ARBA00022989"/>
    </source>
</evidence>
<proteinExistence type="inferred from homology"/>
<feature type="compositionally biased region" description="Polar residues" evidence="8">
    <location>
        <begin position="367"/>
        <end position="387"/>
    </location>
</feature>
<feature type="compositionally biased region" description="Basic and acidic residues" evidence="8">
    <location>
        <begin position="1801"/>
        <end position="1812"/>
    </location>
</feature>
<keyword evidence="7 9" id="KW-0472">Membrane</keyword>
<feature type="region of interest" description="Disordered" evidence="8">
    <location>
        <begin position="1"/>
        <end position="93"/>
    </location>
</feature>
<dbReference type="STRING" id="94643.A0A2A9MAZ9"/>
<evidence type="ECO:0000313" key="11">
    <source>
        <dbReference type="EMBL" id="PFH35155.1"/>
    </source>
</evidence>
<dbReference type="InterPro" id="IPR023214">
    <property type="entry name" value="HAD_sf"/>
</dbReference>
<dbReference type="Pfam" id="PF00403">
    <property type="entry name" value="HMA"/>
    <property type="match status" value="1"/>
</dbReference>
<evidence type="ECO:0000256" key="1">
    <source>
        <dbReference type="ARBA" id="ARBA00004370"/>
    </source>
</evidence>
<accession>A0A2A9MAZ9</accession>
<feature type="transmembrane region" description="Helical" evidence="9">
    <location>
        <begin position="1930"/>
        <end position="1949"/>
    </location>
</feature>
<feature type="compositionally biased region" description="Basic and acidic residues" evidence="8">
    <location>
        <begin position="1509"/>
        <end position="1520"/>
    </location>
</feature>
<feature type="compositionally biased region" description="Gly residues" evidence="8">
    <location>
        <begin position="290"/>
        <end position="299"/>
    </location>
</feature>
<feature type="region of interest" description="Disordered" evidence="8">
    <location>
        <begin position="1750"/>
        <end position="1769"/>
    </location>
</feature>
<dbReference type="PROSITE" id="PS50846">
    <property type="entry name" value="HMA_2"/>
    <property type="match status" value="1"/>
</dbReference>
<dbReference type="PANTHER" id="PTHR43520:SF8">
    <property type="entry name" value="P-TYPE CU(+) TRANSPORTER"/>
    <property type="match status" value="1"/>
</dbReference>
<keyword evidence="3 9" id="KW-0812">Transmembrane</keyword>
<dbReference type="GO" id="GO:0005507">
    <property type="term" value="F:copper ion binding"/>
    <property type="evidence" value="ECO:0007669"/>
    <property type="project" value="TreeGrafter"/>
</dbReference>
<evidence type="ECO:0000313" key="12">
    <source>
        <dbReference type="Proteomes" id="UP000224006"/>
    </source>
</evidence>
<feature type="region of interest" description="Disordered" evidence="8">
    <location>
        <begin position="868"/>
        <end position="908"/>
    </location>
</feature>
<dbReference type="KEGG" id="bbes:BESB_060420"/>
<name>A0A2A9MAZ9_BESBE</name>
<feature type="transmembrane region" description="Helical" evidence="9">
    <location>
        <begin position="1970"/>
        <end position="1991"/>
    </location>
</feature>
<dbReference type="InterPro" id="IPR017969">
    <property type="entry name" value="Heavy-metal-associated_CS"/>
</dbReference>
<dbReference type="PROSITE" id="PS01047">
    <property type="entry name" value="HMA_1"/>
    <property type="match status" value="1"/>
</dbReference>
<dbReference type="RefSeq" id="XP_029219164.1">
    <property type="nucleotide sequence ID" value="XM_029364456.1"/>
</dbReference>
<feature type="domain" description="HMA" evidence="10">
    <location>
        <begin position="137"/>
        <end position="203"/>
    </location>
</feature>
<dbReference type="FunFam" id="3.30.70.100:FF:000001">
    <property type="entry name" value="ATPase copper transporting beta"/>
    <property type="match status" value="1"/>
</dbReference>
<dbReference type="SUPFAM" id="SSF55008">
    <property type="entry name" value="HMA, heavy metal-associated domain"/>
    <property type="match status" value="1"/>
</dbReference>
<feature type="region of interest" description="Disordered" evidence="8">
    <location>
        <begin position="1308"/>
        <end position="1343"/>
    </location>
</feature>
<gene>
    <name evidence="11" type="ORF">BESB_060420</name>
</gene>
<dbReference type="InterPro" id="IPR018303">
    <property type="entry name" value="ATPase_P-typ_P_site"/>
</dbReference>
<dbReference type="PROSITE" id="PS00154">
    <property type="entry name" value="ATPASE_E1_E2"/>
    <property type="match status" value="1"/>
</dbReference>
<dbReference type="CDD" id="cd00371">
    <property type="entry name" value="HMA"/>
    <property type="match status" value="1"/>
</dbReference>
<keyword evidence="6 9" id="KW-1133">Transmembrane helix</keyword>
<dbReference type="InterPro" id="IPR008250">
    <property type="entry name" value="ATPase_P-typ_transduc_dom_A_sf"/>
</dbReference>
<dbReference type="Gene3D" id="2.70.150.10">
    <property type="entry name" value="Calcium-transporting ATPase, cytoplasmic transduction domain A"/>
    <property type="match status" value="1"/>
</dbReference>
<reference evidence="11 12" key="1">
    <citation type="submission" date="2017-09" db="EMBL/GenBank/DDBJ databases">
        <title>Genome sequencing of Besnoitia besnoiti strain Bb-Ger1.</title>
        <authorList>
            <person name="Schares G."/>
            <person name="Venepally P."/>
            <person name="Lorenzi H.A."/>
        </authorList>
    </citation>
    <scope>NUCLEOTIDE SEQUENCE [LARGE SCALE GENOMIC DNA]</scope>
    <source>
        <strain evidence="11 12">Bb-Ger1</strain>
    </source>
</reference>
<dbReference type="EMBL" id="NWUJ01000005">
    <property type="protein sequence ID" value="PFH35155.1"/>
    <property type="molecule type" value="Genomic_DNA"/>
</dbReference>
<dbReference type="InterPro" id="IPR036163">
    <property type="entry name" value="HMA_dom_sf"/>
</dbReference>
<feature type="transmembrane region" description="Helical" evidence="9">
    <location>
        <begin position="1997"/>
        <end position="2016"/>
    </location>
</feature>
<feature type="compositionally biased region" description="Basic and acidic residues" evidence="8">
    <location>
        <begin position="878"/>
        <end position="895"/>
    </location>
</feature>
<feature type="compositionally biased region" description="Basic and acidic residues" evidence="8">
    <location>
        <begin position="1843"/>
        <end position="1852"/>
    </location>
</feature>
<keyword evidence="5" id="KW-1278">Translocase</keyword>
<feature type="compositionally biased region" description="Polar residues" evidence="8">
    <location>
        <begin position="54"/>
        <end position="72"/>
    </location>
</feature>
<feature type="compositionally biased region" description="Basic and acidic residues" evidence="8">
    <location>
        <begin position="1468"/>
        <end position="1480"/>
    </location>
</feature>
<dbReference type="InterPro" id="IPR023298">
    <property type="entry name" value="ATPase_P-typ_TM_dom_sf"/>
</dbReference>
<feature type="region of interest" description="Disordered" evidence="8">
    <location>
        <begin position="1774"/>
        <end position="1818"/>
    </location>
</feature>
<evidence type="ECO:0000256" key="7">
    <source>
        <dbReference type="ARBA" id="ARBA00023136"/>
    </source>
</evidence>
<feature type="compositionally biased region" description="Low complexity" evidence="8">
    <location>
        <begin position="9"/>
        <end position="21"/>
    </location>
</feature>
<comment type="subcellular location">
    <subcellularLocation>
        <location evidence="1">Membrane</location>
    </subcellularLocation>
</comment>
<feature type="compositionally biased region" description="Low complexity" evidence="8">
    <location>
        <begin position="1752"/>
        <end position="1769"/>
    </location>
</feature>
<feature type="transmembrane region" description="Helical" evidence="9">
    <location>
        <begin position="547"/>
        <end position="570"/>
    </location>
</feature>
<feature type="region of interest" description="Disordered" evidence="8">
    <location>
        <begin position="365"/>
        <end position="437"/>
    </location>
</feature>
<dbReference type="Pfam" id="PF00702">
    <property type="entry name" value="Hydrolase"/>
    <property type="match status" value="1"/>
</dbReference>
<dbReference type="OrthoDB" id="432719at2759"/>
<protein>
    <recommendedName>
        <fullName evidence="10">HMA domain-containing protein</fullName>
    </recommendedName>
</protein>
<feature type="transmembrane region" description="Helical" evidence="9">
    <location>
        <begin position="591"/>
        <end position="612"/>
    </location>
</feature>
<dbReference type="Proteomes" id="UP000224006">
    <property type="component" value="Chromosome V"/>
</dbReference>
<dbReference type="Pfam" id="PF00122">
    <property type="entry name" value="E1-E2_ATPase"/>
    <property type="match status" value="1"/>
</dbReference>
<feature type="region of interest" description="Disordered" evidence="8">
    <location>
        <begin position="1105"/>
        <end position="1145"/>
    </location>
</feature>
<keyword evidence="4" id="KW-0479">Metal-binding</keyword>
<comment type="caution">
    <text evidence="11">The sequence shown here is derived from an EMBL/GenBank/DDBJ whole genome shotgun (WGS) entry which is preliminary data.</text>
</comment>
<dbReference type="GO" id="GO:0055070">
    <property type="term" value="P:copper ion homeostasis"/>
    <property type="evidence" value="ECO:0007669"/>
    <property type="project" value="TreeGrafter"/>
</dbReference>
<feature type="transmembrane region" description="Helical" evidence="9">
    <location>
        <begin position="836"/>
        <end position="858"/>
    </location>
</feature>
<feature type="compositionally biased region" description="Pro residues" evidence="8">
    <location>
        <begin position="42"/>
        <end position="51"/>
    </location>
</feature>
<evidence type="ECO:0000256" key="4">
    <source>
        <dbReference type="ARBA" id="ARBA00022723"/>
    </source>
</evidence>
<evidence type="ECO:0000256" key="2">
    <source>
        <dbReference type="ARBA" id="ARBA00006024"/>
    </source>
</evidence>
<feature type="region of interest" description="Disordered" evidence="8">
    <location>
        <begin position="1674"/>
        <end position="1704"/>
    </location>
</feature>
<sequence>MGNQAGYKPSISPRAAPISAPRSPPARPSSSESCCRPTPRTGSPPHPPPPCGASRSSRTTAPPEAAQSQSPCRRTPPQATHLRATPALSRASPRESAPAVGCCRASAPTASLSPRACFVSTVPKPRGCEQTRAATGSVWQLSVVGMTCAACSGAVERRLARMTGVSRVAVDLIRNCATVEFDSGMHTPQGLCDEINKLGFRSFPMAFQGLARRVRASAASDAKAQCEPAREQEASPPQATPRGSKGPHSETSPSGGECEGARDESEQEGRRSQGRESRDETGEEHCGEDGASGSGGGNGRAEDGLKNRLKTKSVKVKGLSKTVSYNEVPHTEGAAELEKPEATAVLLLSIHDSVRNRVRPWLEQASEPASGTPSNARFASSSPQTPRRASPHPAPGDGSLSSASRSSGCCPATSAESQKTSALPGEAGKAGSSSRELRRATRLEELRRLDGVFACVVEEEGDAARLQIHYNPFQLGARHIVSCVEAKGFNVKVLDGNPLQAQRQESQRRLASLSRNVRLSMAPAAIVLLLSLGVHMDGLPAPLKFELIPGIGLANLVMLLLTIPVQFFWGRVFQQELKKAWMARFPTMDSLAALSTNLAFSYSSVSLLYSFASHVFFPPRARDEWRARLLTTLEAPPPLWSPTDEKFFLRAALQAEREPPTFFDACATLTTVLLIGKLLQQRAKACSLENISRLLDTAPTAAVLVAAPPGAAEGCGAPHAGEAASTERTREIPVDLIQIGDTLLVPPDATVPADGELLTASARVGEQLLTGEAKCIFRRAGDCLLAGSRNRGLAPLRMRVTRVGSQTVLSQISALASQVQTARVPVQRLADKLARYFVPFVLLVVFLTLLSWSAAVFFPAAPTITSAAPHEGLAGGRGGDKQEPGADLRGPKETPEAGESGARRTPPNSVSAAAVGLLGAAPSQTNQMTFFASLENDDAVLLPGELPVGLLSFPGAAALPGPSRGTPPAAAFLSRGGAAEAAAEAAAELPAAGDPLAADLSLQVWLFLVKLLFVFRFAVAVCSIACPCAMGLAAPAALAAASGRAAHWQVLVKSAEALESAGSLAAAVLDKTGTVTTGNMKVAATLLSVRNIEACLLPLYRSHKTGGSTPSCVPRASHALRRERDPRRESADGFPQETPQPLLSPCRSLSVSSTCCFGAPRLPLFLSSVASSVEASVSSSSLSSFCSCSVGDDAGHCLKAGSGEDAREAGWLLSRAQATESLASVAYSAGVALRHLTESEEAFWWSLASAEAGVEHSIARGISEFYLALQGERGLKQLRQESEAPLWPSACHSALSASHLRAREARAATKQVNDDASPLSPASFAGDEKTTCAETEGALDSSDREQTLAFPCCFDGESLCEDSPPHASLPGYLPPGPVGAARHHSLSVGSPPRGSGIHCVPAEAAASLSLLDLVRPAERVVFPGEGVAATLPAEGKKSHNGRGAVLQLFVGSERFARGTRGSAPPDEGANRDKHEGKEELPPQCGNEETQDVTSGSRFSRSAAESENANENRADESKQAEDDRLVQAWIKHHEETTGTVVVVRAREAPPPQAGEPRTLRPTAADSVFLGAVAFADELSAGAKEAIAFLRDSLNLEVFMCTGDNARTARRVARALDIPEANVVAGVLPHEKAAFVRALQRRENSRVAAIGDAQAAEGGNRAQAAPRRLVSAYTDDGASVSIEAPDENRGKETGLPSLPQKTKASTWLNGSPHTLVQRLSPLAGRLRVFGASERSAGALSLYTPVTDELHESGAAESLSTPSASLAPSVAPRCDWTSGRHASASPLRNCERGAGDSAKGRLAAGDREAEAKQADIPRGSSGCGSILHAAAGGLVAELQKAARCFARDAPDDHPPRRPTRDRRLAGRLEASADAGDSGEAGAAPPARRRACGRARASWRCGARMRKASGTPRRVCMVGDGINDAPALAAADTGIAIGASASAALLSADVVVLGDALRQCVNFFLLARQTRKIIYWNFFWALGFNVVGIPLAAGALYPRVYVHPLVAASAMALSCLLVLLNATSLTRFPKHPPQDELTKGNTGTD</sequence>
<dbReference type="InterPro" id="IPR006121">
    <property type="entry name" value="HMA_dom"/>
</dbReference>
<feature type="compositionally biased region" description="Basic and acidic residues" evidence="8">
    <location>
        <begin position="1120"/>
        <end position="1131"/>
    </location>
</feature>
<evidence type="ECO:0000256" key="9">
    <source>
        <dbReference type="SAM" id="Phobius"/>
    </source>
</evidence>
<dbReference type="GO" id="GO:0016020">
    <property type="term" value="C:membrane"/>
    <property type="evidence" value="ECO:0007669"/>
    <property type="project" value="UniProtKB-SubCell"/>
</dbReference>
<dbReference type="VEuPathDB" id="ToxoDB:BESB_060420"/>
<dbReference type="SUPFAM" id="SSF56784">
    <property type="entry name" value="HAD-like"/>
    <property type="match status" value="2"/>
</dbReference>
<dbReference type="PANTHER" id="PTHR43520">
    <property type="entry name" value="ATP7, ISOFORM B"/>
    <property type="match status" value="1"/>
</dbReference>
<evidence type="ECO:0000256" key="3">
    <source>
        <dbReference type="ARBA" id="ARBA00022692"/>
    </source>
</evidence>
<feature type="compositionally biased region" description="Basic and acidic residues" evidence="8">
    <location>
        <begin position="259"/>
        <end position="288"/>
    </location>
</feature>
<feature type="compositionally biased region" description="Low complexity" evidence="8">
    <location>
        <begin position="1494"/>
        <end position="1508"/>
    </location>
</feature>
<organism evidence="11 12">
    <name type="scientific">Besnoitia besnoiti</name>
    <name type="common">Apicomplexan protozoan</name>
    <dbReference type="NCBI Taxonomy" id="94643"/>
    <lineage>
        <taxon>Eukaryota</taxon>
        <taxon>Sar</taxon>
        <taxon>Alveolata</taxon>
        <taxon>Apicomplexa</taxon>
        <taxon>Conoidasida</taxon>
        <taxon>Coccidia</taxon>
        <taxon>Eucoccidiorida</taxon>
        <taxon>Eimeriorina</taxon>
        <taxon>Sarcocystidae</taxon>
        <taxon>Besnoitia</taxon>
    </lineage>
</organism>
<feature type="compositionally biased region" description="Low complexity" evidence="8">
    <location>
        <begin position="28"/>
        <end position="41"/>
    </location>
</feature>
<dbReference type="InterPro" id="IPR059000">
    <property type="entry name" value="ATPase_P-type_domA"/>
</dbReference>
<dbReference type="SUPFAM" id="SSF81653">
    <property type="entry name" value="Calcium ATPase, transduction domain A"/>
    <property type="match status" value="1"/>
</dbReference>
<dbReference type="Gene3D" id="1.20.1110.10">
    <property type="entry name" value="Calcium-transporting ATPase, transmembrane domain"/>
    <property type="match status" value="1"/>
</dbReference>
<evidence type="ECO:0000259" key="10">
    <source>
        <dbReference type="PROSITE" id="PS50846"/>
    </source>
</evidence>
<dbReference type="InterPro" id="IPR036412">
    <property type="entry name" value="HAD-like_sf"/>
</dbReference>
<dbReference type="GeneID" id="40310970"/>
<dbReference type="Gene3D" id="3.40.50.1000">
    <property type="entry name" value="HAD superfamily/HAD-like"/>
    <property type="match status" value="2"/>
</dbReference>
<feature type="compositionally biased region" description="Low complexity" evidence="8">
    <location>
        <begin position="1866"/>
        <end position="1882"/>
    </location>
</feature>
<evidence type="ECO:0000256" key="5">
    <source>
        <dbReference type="ARBA" id="ARBA00022967"/>
    </source>
</evidence>
<feature type="region of interest" description="Disordered" evidence="8">
    <location>
        <begin position="1455"/>
        <end position="1520"/>
    </location>
</feature>
<dbReference type="GO" id="GO:0043682">
    <property type="term" value="F:P-type divalent copper transporter activity"/>
    <property type="evidence" value="ECO:0007669"/>
    <property type="project" value="TreeGrafter"/>
</dbReference>
<comment type="similarity">
    <text evidence="2">Belongs to the cation transport ATPase (P-type) (TC 3.A.3) family. Type IB subfamily.</text>
</comment>
<dbReference type="Gene3D" id="3.30.70.100">
    <property type="match status" value="1"/>
</dbReference>
<feature type="region of interest" description="Disordered" evidence="8">
    <location>
        <begin position="221"/>
        <end position="309"/>
    </location>
</feature>